<evidence type="ECO:0000313" key="2">
    <source>
        <dbReference type="Proteomes" id="UP001412067"/>
    </source>
</evidence>
<keyword evidence="2" id="KW-1185">Reference proteome</keyword>
<sequence>MDPLFMEFVVIVCFLNRPQRAIGSCLSMMNHFVPTCCQENCLLHMRMENWSIFCIVG</sequence>
<organism evidence="1 2">
    <name type="scientific">Platanthera guangdongensis</name>
    <dbReference type="NCBI Taxonomy" id="2320717"/>
    <lineage>
        <taxon>Eukaryota</taxon>
        <taxon>Viridiplantae</taxon>
        <taxon>Streptophyta</taxon>
        <taxon>Embryophyta</taxon>
        <taxon>Tracheophyta</taxon>
        <taxon>Spermatophyta</taxon>
        <taxon>Magnoliopsida</taxon>
        <taxon>Liliopsida</taxon>
        <taxon>Asparagales</taxon>
        <taxon>Orchidaceae</taxon>
        <taxon>Orchidoideae</taxon>
        <taxon>Orchideae</taxon>
        <taxon>Orchidinae</taxon>
        <taxon>Platanthera</taxon>
    </lineage>
</organism>
<protein>
    <submittedName>
        <fullName evidence="1">Uncharacterized protein</fullName>
    </submittedName>
</protein>
<reference evidence="1 2" key="1">
    <citation type="journal article" date="2022" name="Nat. Plants">
        <title>Genomes of leafy and leafless Platanthera orchids illuminate the evolution of mycoheterotrophy.</title>
        <authorList>
            <person name="Li M.H."/>
            <person name="Liu K.W."/>
            <person name="Li Z."/>
            <person name="Lu H.C."/>
            <person name="Ye Q.L."/>
            <person name="Zhang D."/>
            <person name="Wang J.Y."/>
            <person name="Li Y.F."/>
            <person name="Zhong Z.M."/>
            <person name="Liu X."/>
            <person name="Yu X."/>
            <person name="Liu D.K."/>
            <person name="Tu X.D."/>
            <person name="Liu B."/>
            <person name="Hao Y."/>
            <person name="Liao X.Y."/>
            <person name="Jiang Y.T."/>
            <person name="Sun W.H."/>
            <person name="Chen J."/>
            <person name="Chen Y.Q."/>
            <person name="Ai Y."/>
            <person name="Zhai J.W."/>
            <person name="Wu S.S."/>
            <person name="Zhou Z."/>
            <person name="Hsiao Y.Y."/>
            <person name="Wu W.L."/>
            <person name="Chen Y.Y."/>
            <person name="Lin Y.F."/>
            <person name="Hsu J.L."/>
            <person name="Li C.Y."/>
            <person name="Wang Z.W."/>
            <person name="Zhao X."/>
            <person name="Zhong W.Y."/>
            <person name="Ma X.K."/>
            <person name="Ma L."/>
            <person name="Huang J."/>
            <person name="Chen G.Z."/>
            <person name="Huang M.Z."/>
            <person name="Huang L."/>
            <person name="Peng D.H."/>
            <person name="Luo Y.B."/>
            <person name="Zou S.Q."/>
            <person name="Chen S.P."/>
            <person name="Lan S."/>
            <person name="Tsai W.C."/>
            <person name="Van de Peer Y."/>
            <person name="Liu Z.J."/>
        </authorList>
    </citation>
    <scope>NUCLEOTIDE SEQUENCE [LARGE SCALE GENOMIC DNA]</scope>
    <source>
        <strain evidence="1">Lor288</strain>
    </source>
</reference>
<accession>A0ABR2MHU4</accession>
<name>A0ABR2MHU4_9ASPA</name>
<dbReference type="Proteomes" id="UP001412067">
    <property type="component" value="Unassembled WGS sequence"/>
</dbReference>
<proteinExistence type="predicted"/>
<evidence type="ECO:0000313" key="1">
    <source>
        <dbReference type="EMBL" id="KAK8963442.1"/>
    </source>
</evidence>
<dbReference type="EMBL" id="JBBWWR010000007">
    <property type="protein sequence ID" value="KAK8963442.1"/>
    <property type="molecule type" value="Genomic_DNA"/>
</dbReference>
<comment type="caution">
    <text evidence="1">The sequence shown here is derived from an EMBL/GenBank/DDBJ whole genome shotgun (WGS) entry which is preliminary data.</text>
</comment>
<gene>
    <name evidence="1" type="ORF">KSP40_PGU000458</name>
</gene>